<accession>A0A6J5ETU4</accession>
<dbReference type="EMBL" id="CADIKH010000037">
    <property type="protein sequence ID" value="CAB3768572.1"/>
    <property type="molecule type" value="Genomic_DNA"/>
</dbReference>
<gene>
    <name evidence="1" type="ORF">LMG29542_05894</name>
</gene>
<reference evidence="1 2" key="1">
    <citation type="submission" date="2020-04" db="EMBL/GenBank/DDBJ databases">
        <authorList>
            <person name="De Canck E."/>
        </authorList>
    </citation>
    <scope>NUCLEOTIDE SEQUENCE [LARGE SCALE GENOMIC DNA]</scope>
    <source>
        <strain evidence="1 2">LMG 29542</strain>
    </source>
</reference>
<organism evidence="1 2">
    <name type="scientific">Paraburkholderia humisilvae</name>
    <dbReference type="NCBI Taxonomy" id="627669"/>
    <lineage>
        <taxon>Bacteria</taxon>
        <taxon>Pseudomonadati</taxon>
        <taxon>Pseudomonadota</taxon>
        <taxon>Betaproteobacteria</taxon>
        <taxon>Burkholderiales</taxon>
        <taxon>Burkholderiaceae</taxon>
        <taxon>Paraburkholderia</taxon>
    </lineage>
</organism>
<dbReference type="RefSeq" id="WP_281369880.1">
    <property type="nucleotide sequence ID" value="NZ_CADIKH010000037.1"/>
</dbReference>
<dbReference type="Proteomes" id="UP000494363">
    <property type="component" value="Unassembled WGS sequence"/>
</dbReference>
<keyword evidence="2" id="KW-1185">Reference proteome</keyword>
<dbReference type="AlphaFoldDB" id="A0A6J5ETU4"/>
<proteinExistence type="predicted"/>
<name>A0A6J5ETU4_9BURK</name>
<evidence type="ECO:0000313" key="2">
    <source>
        <dbReference type="Proteomes" id="UP000494363"/>
    </source>
</evidence>
<protein>
    <submittedName>
        <fullName evidence="1">Uncharacterized protein</fullName>
    </submittedName>
</protein>
<sequence>MKRILGAQRHPVANLALVAIRPAGDNPVDLLLALWPATIRRELI</sequence>
<evidence type="ECO:0000313" key="1">
    <source>
        <dbReference type="EMBL" id="CAB3768572.1"/>
    </source>
</evidence>